<evidence type="ECO:0000256" key="3">
    <source>
        <dbReference type="ARBA" id="ARBA00005586"/>
    </source>
</evidence>
<dbReference type="SUPFAM" id="SSF49417">
    <property type="entry name" value="p53-like transcription factors"/>
    <property type="match status" value="1"/>
</dbReference>
<evidence type="ECO:0000256" key="11">
    <source>
        <dbReference type="ARBA" id="ARBA00023242"/>
    </source>
</evidence>
<evidence type="ECO:0000313" key="14">
    <source>
        <dbReference type="EMBL" id="CAH2224420.1"/>
    </source>
</evidence>
<evidence type="ECO:0000256" key="7">
    <source>
        <dbReference type="ARBA" id="ARBA00023015"/>
    </source>
</evidence>
<keyword evidence="6 12" id="KW-0727">SH2 domain</keyword>
<accession>A0AAD1VNF7</accession>
<dbReference type="Pfam" id="PF21354">
    <property type="entry name" value="STAT_linker"/>
    <property type="match status" value="1"/>
</dbReference>
<dbReference type="FunFam" id="3.30.505.10:FF:000048">
    <property type="entry name" value="Signal transducer and transcription activator 6"/>
    <property type="match status" value="1"/>
</dbReference>
<evidence type="ECO:0000256" key="8">
    <source>
        <dbReference type="ARBA" id="ARBA00023125"/>
    </source>
</evidence>
<name>A0AAD1VNF7_PELCU</name>
<dbReference type="GO" id="GO:0003677">
    <property type="term" value="F:DNA binding"/>
    <property type="evidence" value="ECO:0007669"/>
    <property type="project" value="UniProtKB-KW"/>
</dbReference>
<keyword evidence="4" id="KW-0963">Cytoplasm</keyword>
<comment type="subcellular location">
    <subcellularLocation>
        <location evidence="2">Cytoplasm</location>
    </subcellularLocation>
    <subcellularLocation>
        <location evidence="1">Nucleus</location>
    </subcellularLocation>
</comment>
<dbReference type="Gene3D" id="3.30.505.10">
    <property type="entry name" value="SH2 domain"/>
    <property type="match status" value="1"/>
</dbReference>
<evidence type="ECO:0000256" key="9">
    <source>
        <dbReference type="ARBA" id="ARBA00023159"/>
    </source>
</evidence>
<comment type="similarity">
    <text evidence="3">Belongs to the transcription factor STAT family.</text>
</comment>
<dbReference type="GO" id="GO:0005737">
    <property type="term" value="C:cytoplasm"/>
    <property type="evidence" value="ECO:0007669"/>
    <property type="project" value="UniProtKB-SubCell"/>
</dbReference>
<dbReference type="PANTHER" id="PTHR11801">
    <property type="entry name" value="SIGNAL TRANSDUCER AND ACTIVATOR OF TRANSCRIPTION"/>
    <property type="match status" value="1"/>
</dbReference>
<evidence type="ECO:0000259" key="13">
    <source>
        <dbReference type="PROSITE" id="PS50001"/>
    </source>
</evidence>
<dbReference type="Gene3D" id="1.10.238.10">
    <property type="entry name" value="EF-hand"/>
    <property type="match status" value="1"/>
</dbReference>
<proteinExistence type="inferred from homology"/>
<evidence type="ECO:0000313" key="15">
    <source>
        <dbReference type="Proteomes" id="UP001295444"/>
    </source>
</evidence>
<keyword evidence="10" id="KW-0804">Transcription</keyword>
<dbReference type="Proteomes" id="UP001295444">
    <property type="component" value="Chromosome 01"/>
</dbReference>
<sequence length="359" mass="40984">MERRPFFVEERVPWSKMCQTLNLKFVSEVGTKQELLKEHFVFLAQKIFNENSLNEDDFKERTVSWTQFNKEPLRERNFTFWQWFDGVVDLTKRCLKNYWSDRLILGFISKQYVQKVLNTQPDGTFLLRFSDSEIGGITIAYIVRGVDGFGQIQNIQPFTAKDLQILSLGDRVRDLKVLKHLFKDKPKDEAFEKYYTKKISNTPGYVPAKITIGLDGDDVSLQLASPSVPGFGMNDLAEAPQAKSYSPPYPHSPGTIYGHDPVLQVNVPQQPDSSVQFPLQNFQISNPYNLDMRIGYPSQQTNYPVPGNFLQGTGISNCVPMNINISESYMDEISDLEDILDCNTKMGWGDTTDISSLNL</sequence>
<dbReference type="InterPro" id="IPR048988">
    <property type="entry name" value="STAT_linker"/>
</dbReference>
<feature type="domain" description="SH2" evidence="13">
    <location>
        <begin position="83"/>
        <end position="192"/>
    </location>
</feature>
<keyword evidence="7" id="KW-0805">Transcription regulation</keyword>
<keyword evidence="9" id="KW-0010">Activator</keyword>
<evidence type="ECO:0000256" key="5">
    <source>
        <dbReference type="ARBA" id="ARBA00022553"/>
    </source>
</evidence>
<organism evidence="14 15">
    <name type="scientific">Pelobates cultripes</name>
    <name type="common">Western spadefoot toad</name>
    <dbReference type="NCBI Taxonomy" id="61616"/>
    <lineage>
        <taxon>Eukaryota</taxon>
        <taxon>Metazoa</taxon>
        <taxon>Chordata</taxon>
        <taxon>Craniata</taxon>
        <taxon>Vertebrata</taxon>
        <taxon>Euteleostomi</taxon>
        <taxon>Amphibia</taxon>
        <taxon>Batrachia</taxon>
        <taxon>Anura</taxon>
        <taxon>Pelobatoidea</taxon>
        <taxon>Pelobatidae</taxon>
        <taxon>Pelobates</taxon>
    </lineage>
</organism>
<dbReference type="InterPro" id="IPR000980">
    <property type="entry name" value="SH2"/>
</dbReference>
<evidence type="ECO:0000256" key="2">
    <source>
        <dbReference type="ARBA" id="ARBA00004496"/>
    </source>
</evidence>
<reference evidence="14" key="1">
    <citation type="submission" date="2022-03" db="EMBL/GenBank/DDBJ databases">
        <authorList>
            <person name="Alioto T."/>
            <person name="Alioto T."/>
            <person name="Gomez Garrido J."/>
        </authorList>
    </citation>
    <scope>NUCLEOTIDE SEQUENCE</scope>
</reference>
<dbReference type="Pfam" id="PF00017">
    <property type="entry name" value="SH2"/>
    <property type="match status" value="1"/>
</dbReference>
<evidence type="ECO:0000256" key="1">
    <source>
        <dbReference type="ARBA" id="ARBA00004123"/>
    </source>
</evidence>
<dbReference type="InterPro" id="IPR036860">
    <property type="entry name" value="SH2_dom_sf"/>
</dbReference>
<evidence type="ECO:0000256" key="6">
    <source>
        <dbReference type="ARBA" id="ARBA00022999"/>
    </source>
</evidence>
<dbReference type="AlphaFoldDB" id="A0AAD1VNF7"/>
<dbReference type="SMART" id="SM00252">
    <property type="entry name" value="SH2"/>
    <property type="match status" value="1"/>
</dbReference>
<dbReference type="InterPro" id="IPR001217">
    <property type="entry name" value="STAT"/>
</dbReference>
<evidence type="ECO:0000256" key="10">
    <source>
        <dbReference type="ARBA" id="ARBA00023163"/>
    </source>
</evidence>
<protein>
    <submittedName>
        <fullName evidence="14">Signal transducer and activator of transcription 6</fullName>
    </submittedName>
</protein>
<keyword evidence="11" id="KW-0539">Nucleus</keyword>
<dbReference type="PROSITE" id="PS50001">
    <property type="entry name" value="SH2"/>
    <property type="match status" value="1"/>
</dbReference>
<dbReference type="GO" id="GO:0005634">
    <property type="term" value="C:nucleus"/>
    <property type="evidence" value="ECO:0007669"/>
    <property type="project" value="UniProtKB-SubCell"/>
</dbReference>
<keyword evidence="15" id="KW-1185">Reference proteome</keyword>
<keyword evidence="5" id="KW-0597">Phosphoprotein</keyword>
<keyword evidence="8" id="KW-0238">DNA-binding</keyword>
<dbReference type="GO" id="GO:0003700">
    <property type="term" value="F:DNA-binding transcription factor activity"/>
    <property type="evidence" value="ECO:0007669"/>
    <property type="project" value="InterPro"/>
</dbReference>
<dbReference type="FunFam" id="1.10.238.10:FF:000029">
    <property type="entry name" value="Signal transducer and transcription activator 6"/>
    <property type="match status" value="1"/>
</dbReference>
<dbReference type="SUPFAM" id="SSF55550">
    <property type="entry name" value="SH2 domain"/>
    <property type="match status" value="1"/>
</dbReference>
<evidence type="ECO:0000256" key="4">
    <source>
        <dbReference type="ARBA" id="ARBA00022490"/>
    </source>
</evidence>
<dbReference type="InterPro" id="IPR008967">
    <property type="entry name" value="p53-like_TF_DNA-bd_sf"/>
</dbReference>
<gene>
    <name evidence="14" type="ORF">PECUL_23A038481</name>
</gene>
<dbReference type="EMBL" id="OW240912">
    <property type="protein sequence ID" value="CAH2224420.1"/>
    <property type="molecule type" value="Genomic_DNA"/>
</dbReference>
<dbReference type="GO" id="GO:0007166">
    <property type="term" value="P:cell surface receptor signaling pathway"/>
    <property type="evidence" value="ECO:0007669"/>
    <property type="project" value="UniProtKB-ARBA"/>
</dbReference>
<evidence type="ECO:0000256" key="12">
    <source>
        <dbReference type="PROSITE-ProRule" id="PRU00191"/>
    </source>
</evidence>